<dbReference type="EMBL" id="JACBZP010000001">
    <property type="protein sequence ID" value="NYI67579.1"/>
    <property type="molecule type" value="Genomic_DNA"/>
</dbReference>
<sequence length="299" mass="32446">MTFSSSSNSPTGRCLASGQRTVVSTVGADGTRQDVFDTRDLLLEAPNWTLDGQALILNGAGRLWRLDLGSGRLAEIAIGDVSDLNNDHVLDPDGEHIFLSAGDGNIYRAPLAGGSSKRITPDDGLLHFLHGVSPDGREIAFIGIERRSGTEWGPGSVYTLALDEGKSRRLTIGAAREDGSEYSRDGKWIYFNTERFDGHAQIARMRTDGSDVQQLTFDESVNWFPHLAPTGNFAVYLAFPPGTEGHPADRQVDVMLVRDGHWSEARPVARVFGGQGTMNVNGWDPSGAQFAIVSYPIEE</sequence>
<dbReference type="PANTHER" id="PTHR36842">
    <property type="entry name" value="PROTEIN TOLB HOMOLOG"/>
    <property type="match status" value="1"/>
</dbReference>
<organism evidence="1 2">
    <name type="scientific">Spelaeicoccus albus</name>
    <dbReference type="NCBI Taxonomy" id="1280376"/>
    <lineage>
        <taxon>Bacteria</taxon>
        <taxon>Bacillati</taxon>
        <taxon>Actinomycetota</taxon>
        <taxon>Actinomycetes</taxon>
        <taxon>Micrococcales</taxon>
        <taxon>Brevibacteriaceae</taxon>
        <taxon>Spelaeicoccus</taxon>
    </lineage>
</organism>
<gene>
    <name evidence="1" type="ORF">BJY26_001885</name>
</gene>
<dbReference type="InterPro" id="IPR011042">
    <property type="entry name" value="6-blade_b-propeller_TolB-like"/>
</dbReference>
<dbReference type="PANTHER" id="PTHR36842:SF1">
    <property type="entry name" value="PROTEIN TOLB"/>
    <property type="match status" value="1"/>
</dbReference>
<accession>A0A7Z0IH99</accession>
<name>A0A7Z0IH99_9MICO</name>
<dbReference type="RefSeq" id="WP_237249073.1">
    <property type="nucleotide sequence ID" value="NZ_JACBZP010000001.1"/>
</dbReference>
<dbReference type="Gene3D" id="2.120.10.30">
    <property type="entry name" value="TolB, C-terminal domain"/>
    <property type="match status" value="1"/>
</dbReference>
<comment type="caution">
    <text evidence="1">The sequence shown here is derived from an EMBL/GenBank/DDBJ whole genome shotgun (WGS) entry which is preliminary data.</text>
</comment>
<keyword evidence="2" id="KW-1185">Reference proteome</keyword>
<evidence type="ECO:0000313" key="2">
    <source>
        <dbReference type="Proteomes" id="UP000539111"/>
    </source>
</evidence>
<protein>
    <submittedName>
        <fullName evidence="1">Tol biopolymer transport system component</fullName>
    </submittedName>
</protein>
<dbReference type="AlphaFoldDB" id="A0A7Z0IH99"/>
<reference evidence="1 2" key="1">
    <citation type="submission" date="2020-07" db="EMBL/GenBank/DDBJ databases">
        <title>Sequencing the genomes of 1000 actinobacteria strains.</title>
        <authorList>
            <person name="Klenk H.-P."/>
        </authorList>
    </citation>
    <scope>NUCLEOTIDE SEQUENCE [LARGE SCALE GENOMIC DNA]</scope>
    <source>
        <strain evidence="1 2">DSM 26341</strain>
    </source>
</reference>
<dbReference type="SUPFAM" id="SSF69304">
    <property type="entry name" value="Tricorn protease N-terminal domain"/>
    <property type="match status" value="1"/>
</dbReference>
<dbReference type="Proteomes" id="UP000539111">
    <property type="component" value="Unassembled WGS sequence"/>
</dbReference>
<proteinExistence type="predicted"/>
<evidence type="ECO:0000313" key="1">
    <source>
        <dbReference type="EMBL" id="NYI67579.1"/>
    </source>
</evidence>